<dbReference type="EMBL" id="OIVN01001133">
    <property type="protein sequence ID" value="SPC90258.1"/>
    <property type="molecule type" value="Genomic_DNA"/>
</dbReference>
<evidence type="ECO:0000313" key="3">
    <source>
        <dbReference type="EMBL" id="SPD32376.1"/>
    </source>
</evidence>
<dbReference type="AlphaFoldDB" id="A0A2N9FSS8"/>
<sequence length="97" mass="10665">MLVHWQIAPPLRWRMALTSSESSKFSGSVVRQQNRAPLPVPKRPGFHLVGKPSNPTVFTLSLPHSFSYLTSSLCCHRSSPARPIKGFAIRVRGSGLG</sequence>
<dbReference type="EMBL" id="OIVN01006402">
    <property type="protein sequence ID" value="SPD32376.1"/>
    <property type="molecule type" value="Genomic_DNA"/>
</dbReference>
<evidence type="ECO:0000256" key="1">
    <source>
        <dbReference type="SAM" id="MobiDB-lite"/>
    </source>
</evidence>
<feature type="region of interest" description="Disordered" evidence="1">
    <location>
        <begin position="26"/>
        <end position="46"/>
    </location>
</feature>
<accession>A0A2N9FSS8</accession>
<name>A0A2N9FSS8_FAGSY</name>
<protein>
    <submittedName>
        <fullName evidence="2">Uncharacterized protein</fullName>
    </submittedName>
</protein>
<gene>
    <name evidence="2" type="ORF">FSB_LOCUS18140</name>
    <name evidence="3" type="ORF">FSB_LOCUS60258</name>
</gene>
<evidence type="ECO:0000313" key="2">
    <source>
        <dbReference type="EMBL" id="SPC90258.1"/>
    </source>
</evidence>
<organism evidence="2">
    <name type="scientific">Fagus sylvatica</name>
    <name type="common">Beechnut</name>
    <dbReference type="NCBI Taxonomy" id="28930"/>
    <lineage>
        <taxon>Eukaryota</taxon>
        <taxon>Viridiplantae</taxon>
        <taxon>Streptophyta</taxon>
        <taxon>Embryophyta</taxon>
        <taxon>Tracheophyta</taxon>
        <taxon>Spermatophyta</taxon>
        <taxon>Magnoliopsida</taxon>
        <taxon>eudicotyledons</taxon>
        <taxon>Gunneridae</taxon>
        <taxon>Pentapetalae</taxon>
        <taxon>rosids</taxon>
        <taxon>fabids</taxon>
        <taxon>Fagales</taxon>
        <taxon>Fagaceae</taxon>
        <taxon>Fagus</taxon>
    </lineage>
</organism>
<proteinExistence type="predicted"/>
<reference evidence="2" key="1">
    <citation type="submission" date="2018-02" db="EMBL/GenBank/DDBJ databases">
        <authorList>
            <person name="Cohen D.B."/>
            <person name="Kent A.D."/>
        </authorList>
    </citation>
    <scope>NUCLEOTIDE SEQUENCE</scope>
</reference>